<sequence>MHEVAVLALHGVIAFDLTIPCETFGRLSLPDGYRVRVCGEGPEVRSSAFTIRTPWTLAEAVDADTVIVAGIEDPSLPVPDAAIEVVRAAAKEGARVASICTGAFVLAAAGLLDGRRATTHWRAAQLLAARYPQITVDANVLFVDEGPVLTSAGASAGLDLCLHMVRRDHGQAVAADAARLAVAPLDRAGG</sequence>
<feature type="domain" description="DJ-1/PfpI" evidence="1">
    <location>
        <begin position="3"/>
        <end position="166"/>
    </location>
</feature>
<dbReference type="InterPro" id="IPR052158">
    <property type="entry name" value="INH-QAR"/>
</dbReference>
<evidence type="ECO:0000259" key="1">
    <source>
        <dbReference type="Pfam" id="PF01965"/>
    </source>
</evidence>
<dbReference type="SUPFAM" id="SSF52317">
    <property type="entry name" value="Class I glutamine amidotransferase-like"/>
    <property type="match status" value="1"/>
</dbReference>
<reference evidence="3" key="1">
    <citation type="submission" date="2016-10" db="EMBL/GenBank/DDBJ databases">
        <authorList>
            <person name="Varghese N."/>
            <person name="Submissions S."/>
        </authorList>
    </citation>
    <scope>NUCLEOTIDE SEQUENCE [LARGE SCALE GENOMIC DNA]</scope>
    <source>
        <strain evidence="3">CGMCC 1.6474</strain>
    </source>
</reference>
<name>A0A1I4LHB8_9HYPH</name>
<evidence type="ECO:0000313" key="3">
    <source>
        <dbReference type="Proteomes" id="UP000198804"/>
    </source>
</evidence>
<dbReference type="PANTHER" id="PTHR43130">
    <property type="entry name" value="ARAC-FAMILY TRANSCRIPTIONAL REGULATOR"/>
    <property type="match status" value="1"/>
</dbReference>
<gene>
    <name evidence="2" type="ORF">SAMN04488125_12947</name>
</gene>
<dbReference type="AlphaFoldDB" id="A0A1I4LHB8"/>
<dbReference type="CDD" id="cd03137">
    <property type="entry name" value="GATase1_AraC_1"/>
    <property type="match status" value="1"/>
</dbReference>
<dbReference type="Gene3D" id="3.40.50.880">
    <property type="match status" value="1"/>
</dbReference>
<dbReference type="EMBL" id="FOSV01000029">
    <property type="protein sequence ID" value="SFL90226.1"/>
    <property type="molecule type" value="Genomic_DNA"/>
</dbReference>
<dbReference type="GO" id="GO:0006355">
    <property type="term" value="P:regulation of DNA-templated transcription"/>
    <property type="evidence" value="ECO:0007669"/>
    <property type="project" value="TreeGrafter"/>
</dbReference>
<dbReference type="InterPro" id="IPR029062">
    <property type="entry name" value="Class_I_gatase-like"/>
</dbReference>
<evidence type="ECO:0000313" key="2">
    <source>
        <dbReference type="EMBL" id="SFL90226.1"/>
    </source>
</evidence>
<dbReference type="InterPro" id="IPR002818">
    <property type="entry name" value="DJ-1/PfpI"/>
</dbReference>
<keyword evidence="3" id="KW-1185">Reference proteome</keyword>
<organism evidence="2 3">
    <name type="scientific">Methylorubrum salsuginis</name>
    <dbReference type="NCBI Taxonomy" id="414703"/>
    <lineage>
        <taxon>Bacteria</taxon>
        <taxon>Pseudomonadati</taxon>
        <taxon>Pseudomonadota</taxon>
        <taxon>Alphaproteobacteria</taxon>
        <taxon>Hyphomicrobiales</taxon>
        <taxon>Methylobacteriaceae</taxon>
        <taxon>Methylorubrum</taxon>
    </lineage>
</organism>
<proteinExistence type="predicted"/>
<dbReference type="STRING" id="414703.SAMN04488125_12947"/>
<dbReference type="Proteomes" id="UP000198804">
    <property type="component" value="Unassembled WGS sequence"/>
</dbReference>
<dbReference type="Pfam" id="PF01965">
    <property type="entry name" value="DJ-1_PfpI"/>
    <property type="match status" value="1"/>
</dbReference>
<accession>A0A1I4LHB8</accession>
<dbReference type="PANTHER" id="PTHR43130:SF3">
    <property type="entry name" value="HTH-TYPE TRANSCRIPTIONAL REGULATOR RV1931C"/>
    <property type="match status" value="1"/>
</dbReference>
<protein>
    <submittedName>
        <fullName evidence="2">DJ-1/PfpI family protein</fullName>
    </submittedName>
</protein>